<dbReference type="AlphaFoldDB" id="A0A0E9USG8"/>
<dbReference type="EMBL" id="GBXM01039861">
    <property type="protein sequence ID" value="JAH68716.1"/>
    <property type="molecule type" value="Transcribed_RNA"/>
</dbReference>
<reference evidence="1" key="1">
    <citation type="submission" date="2014-11" db="EMBL/GenBank/DDBJ databases">
        <authorList>
            <person name="Amaro Gonzalez C."/>
        </authorList>
    </citation>
    <scope>NUCLEOTIDE SEQUENCE</scope>
</reference>
<sequence>MSLMIRSHYKASHLPCHHRFCGDNARDVLLTPD</sequence>
<protein>
    <submittedName>
        <fullName evidence="1">Uncharacterized protein</fullName>
    </submittedName>
</protein>
<reference evidence="1" key="2">
    <citation type="journal article" date="2015" name="Fish Shellfish Immunol.">
        <title>Early steps in the European eel (Anguilla anguilla)-Vibrio vulnificus interaction in the gills: Role of the RtxA13 toxin.</title>
        <authorList>
            <person name="Callol A."/>
            <person name="Pajuelo D."/>
            <person name="Ebbesson L."/>
            <person name="Teles M."/>
            <person name="MacKenzie S."/>
            <person name="Amaro C."/>
        </authorList>
    </citation>
    <scope>NUCLEOTIDE SEQUENCE</scope>
</reference>
<evidence type="ECO:0000313" key="1">
    <source>
        <dbReference type="EMBL" id="JAH68716.1"/>
    </source>
</evidence>
<accession>A0A0E9USG8</accession>
<proteinExistence type="predicted"/>
<organism evidence="1">
    <name type="scientific">Anguilla anguilla</name>
    <name type="common">European freshwater eel</name>
    <name type="synonym">Muraena anguilla</name>
    <dbReference type="NCBI Taxonomy" id="7936"/>
    <lineage>
        <taxon>Eukaryota</taxon>
        <taxon>Metazoa</taxon>
        <taxon>Chordata</taxon>
        <taxon>Craniata</taxon>
        <taxon>Vertebrata</taxon>
        <taxon>Euteleostomi</taxon>
        <taxon>Actinopterygii</taxon>
        <taxon>Neopterygii</taxon>
        <taxon>Teleostei</taxon>
        <taxon>Anguilliformes</taxon>
        <taxon>Anguillidae</taxon>
        <taxon>Anguilla</taxon>
    </lineage>
</organism>
<name>A0A0E9USG8_ANGAN</name>